<dbReference type="EMBL" id="JAZHXI010000018">
    <property type="protein sequence ID" value="KAL2061845.1"/>
    <property type="molecule type" value="Genomic_DNA"/>
</dbReference>
<proteinExistence type="predicted"/>
<evidence type="ECO:0000313" key="1">
    <source>
        <dbReference type="EMBL" id="KAL2061845.1"/>
    </source>
</evidence>
<accession>A0ABR4BW44</accession>
<reference evidence="1 2" key="1">
    <citation type="journal article" date="2024" name="Commun. Biol.">
        <title>Comparative genomic analysis of thermophilic fungi reveals convergent evolutionary adaptations and gene losses.</title>
        <authorList>
            <person name="Steindorff A.S."/>
            <person name="Aguilar-Pontes M.V."/>
            <person name="Robinson A.J."/>
            <person name="Andreopoulos B."/>
            <person name="LaButti K."/>
            <person name="Kuo A."/>
            <person name="Mondo S."/>
            <person name="Riley R."/>
            <person name="Otillar R."/>
            <person name="Haridas S."/>
            <person name="Lipzen A."/>
            <person name="Grimwood J."/>
            <person name="Schmutz J."/>
            <person name="Clum A."/>
            <person name="Reid I.D."/>
            <person name="Moisan M.C."/>
            <person name="Butler G."/>
            <person name="Nguyen T.T.M."/>
            <person name="Dewar K."/>
            <person name="Conant G."/>
            <person name="Drula E."/>
            <person name="Henrissat B."/>
            <person name="Hansel C."/>
            <person name="Singer S."/>
            <person name="Hutchinson M.I."/>
            <person name="de Vries R.P."/>
            <person name="Natvig D.O."/>
            <person name="Powell A.J."/>
            <person name="Tsang A."/>
            <person name="Grigoriev I.V."/>
        </authorList>
    </citation>
    <scope>NUCLEOTIDE SEQUENCE [LARGE SCALE GENOMIC DNA]</scope>
    <source>
        <strain evidence="1 2">CBS 494.80</strain>
    </source>
</reference>
<organism evidence="1 2">
    <name type="scientific">Oculimacula yallundae</name>
    <dbReference type="NCBI Taxonomy" id="86028"/>
    <lineage>
        <taxon>Eukaryota</taxon>
        <taxon>Fungi</taxon>
        <taxon>Dikarya</taxon>
        <taxon>Ascomycota</taxon>
        <taxon>Pezizomycotina</taxon>
        <taxon>Leotiomycetes</taxon>
        <taxon>Helotiales</taxon>
        <taxon>Ploettnerulaceae</taxon>
        <taxon>Oculimacula</taxon>
    </lineage>
</organism>
<evidence type="ECO:0000313" key="2">
    <source>
        <dbReference type="Proteomes" id="UP001595075"/>
    </source>
</evidence>
<gene>
    <name evidence="1" type="ORF">VTL71DRAFT_7223</name>
</gene>
<dbReference type="Proteomes" id="UP001595075">
    <property type="component" value="Unassembled WGS sequence"/>
</dbReference>
<keyword evidence="2" id="KW-1185">Reference proteome</keyword>
<sequence length="238" mass="25048">MGYFTIATIFGNTAIFDDATLFGFDSLTVFYSLILFDDALTLGSVDHSNRTAPIGDLLGPLPPLPPRTSSVILTVELISTVSGSSCITTTVIEMCQVPLQPCITSDVCISYIATATPPPAPPPPSSTTSTSQPLPTSQVYITLSSDTKCLAVIEQIPLNEIGQCHTPVDASGKPITFKCFGVTSVSPAAANTASLSAFKGPGCFSQDNKQRINYPSLMTIQYKDEKPLTMGSLSLGAI</sequence>
<name>A0ABR4BW44_9HELO</name>
<comment type="caution">
    <text evidence="1">The sequence shown here is derived from an EMBL/GenBank/DDBJ whole genome shotgun (WGS) entry which is preliminary data.</text>
</comment>
<protein>
    <submittedName>
        <fullName evidence="1">Uncharacterized protein</fullName>
    </submittedName>
</protein>